<protein>
    <recommendedName>
        <fullName evidence="9">Ubiquitin-like domain-containing protein</fullName>
    </recommendedName>
</protein>
<evidence type="ECO:0008006" key="9">
    <source>
        <dbReference type="Google" id="ProtNLM"/>
    </source>
</evidence>
<dbReference type="PANTHER" id="PTHR10666">
    <property type="entry name" value="UBIQUITIN"/>
    <property type="match status" value="1"/>
</dbReference>
<dbReference type="SUPFAM" id="SSF54236">
    <property type="entry name" value="Ubiquitin-like"/>
    <property type="match status" value="1"/>
</dbReference>
<dbReference type="PROSITE" id="PS50053">
    <property type="entry name" value="UBIQUITIN_2"/>
    <property type="match status" value="1"/>
</dbReference>
<evidence type="ECO:0000256" key="3">
    <source>
        <dbReference type="ARBA" id="ARBA00022833"/>
    </source>
</evidence>
<feature type="domain" description="AN1-type" evidence="6">
    <location>
        <begin position="100"/>
        <end position="149"/>
    </location>
</feature>
<proteinExistence type="predicted"/>
<dbReference type="InterPro" id="IPR019956">
    <property type="entry name" value="Ubiquitin_dom"/>
</dbReference>
<dbReference type="AlphaFoldDB" id="A0A4U0XAY7"/>
<keyword evidence="1" id="KW-0479">Metal-binding</keyword>
<keyword evidence="2 4" id="KW-0863">Zinc-finger</keyword>
<evidence type="ECO:0000256" key="4">
    <source>
        <dbReference type="PROSITE-ProRule" id="PRU00449"/>
    </source>
</evidence>
<dbReference type="InterPro" id="IPR050158">
    <property type="entry name" value="Ubiquitin_ubiquitin-like"/>
</dbReference>
<evidence type="ECO:0000313" key="7">
    <source>
        <dbReference type="EMBL" id="TKA72886.1"/>
    </source>
</evidence>
<dbReference type="SUPFAM" id="SSF118310">
    <property type="entry name" value="AN1-like Zinc finger"/>
    <property type="match status" value="1"/>
</dbReference>
<dbReference type="SMART" id="SM00213">
    <property type="entry name" value="UBQ"/>
    <property type="match status" value="1"/>
</dbReference>
<evidence type="ECO:0000256" key="1">
    <source>
        <dbReference type="ARBA" id="ARBA00022723"/>
    </source>
</evidence>
<keyword evidence="3" id="KW-0862">Zinc</keyword>
<evidence type="ECO:0000313" key="8">
    <source>
        <dbReference type="Proteomes" id="UP000308768"/>
    </source>
</evidence>
<feature type="domain" description="Ubiquitin-like" evidence="5">
    <location>
        <begin position="22"/>
        <end position="98"/>
    </location>
</feature>
<dbReference type="InterPro" id="IPR029071">
    <property type="entry name" value="Ubiquitin-like_domsf"/>
</dbReference>
<comment type="caution">
    <text evidence="7">The sequence shown here is derived from an EMBL/GenBank/DDBJ whole genome shotgun (WGS) entry which is preliminary data.</text>
</comment>
<dbReference type="STRING" id="331657.A0A4U0XAY7"/>
<dbReference type="Gene3D" id="3.10.20.90">
    <property type="entry name" value="Phosphatidylinositol 3-kinase Catalytic Subunit, Chain A, domain 1"/>
    <property type="match status" value="1"/>
</dbReference>
<evidence type="ECO:0000259" key="6">
    <source>
        <dbReference type="PROSITE" id="PS51039"/>
    </source>
</evidence>
<dbReference type="OrthoDB" id="428577at2759"/>
<name>A0A4U0XAY7_9PEZI</name>
<dbReference type="InterPro" id="IPR000058">
    <property type="entry name" value="Znf_AN1"/>
</dbReference>
<dbReference type="InterPro" id="IPR035896">
    <property type="entry name" value="AN1-like_Znf"/>
</dbReference>
<dbReference type="PRINTS" id="PR00348">
    <property type="entry name" value="UBIQUITIN"/>
</dbReference>
<evidence type="ECO:0000256" key="2">
    <source>
        <dbReference type="ARBA" id="ARBA00022771"/>
    </source>
</evidence>
<dbReference type="GO" id="GO:0008270">
    <property type="term" value="F:zinc ion binding"/>
    <property type="evidence" value="ECO:0007669"/>
    <property type="project" value="UniProtKB-KW"/>
</dbReference>
<keyword evidence="8" id="KW-1185">Reference proteome</keyword>
<dbReference type="Pfam" id="PF00240">
    <property type="entry name" value="ubiquitin"/>
    <property type="match status" value="1"/>
</dbReference>
<reference evidence="7 8" key="1">
    <citation type="submission" date="2017-03" db="EMBL/GenBank/DDBJ databases">
        <title>Genomes of endolithic fungi from Antarctica.</title>
        <authorList>
            <person name="Coleine C."/>
            <person name="Masonjones S."/>
            <person name="Stajich J.E."/>
        </authorList>
    </citation>
    <scope>NUCLEOTIDE SEQUENCE [LARGE SCALE GENOMIC DNA]</scope>
    <source>
        <strain evidence="7 8">CCFEE 5187</strain>
    </source>
</reference>
<sequence length="170" mass="18327">MRSNSITSLSSRSSSQEAEETIQIFVKNVAGDTTTLALPPSTTIATTKSLIALRTNLPPSDLRLVFAGKHLTAGDATLADYAIGKESTLHLALPLRGGMPPKKMRCSYKDCKDAAQRIVGDCGFCQGHFCGKHRLLESHSCEGLEDCKKESHARNADKLNAERTVAIRGV</sequence>
<dbReference type="Gene3D" id="4.10.1110.10">
    <property type="entry name" value="AN1-like Zinc finger"/>
    <property type="match status" value="1"/>
</dbReference>
<dbReference type="Proteomes" id="UP000308768">
    <property type="component" value="Unassembled WGS sequence"/>
</dbReference>
<dbReference type="EMBL" id="NAJN01000467">
    <property type="protein sequence ID" value="TKA72886.1"/>
    <property type="molecule type" value="Genomic_DNA"/>
</dbReference>
<gene>
    <name evidence="7" type="ORF">B0A49_08142</name>
</gene>
<evidence type="ECO:0000259" key="5">
    <source>
        <dbReference type="PROSITE" id="PS50053"/>
    </source>
</evidence>
<dbReference type="Pfam" id="PF01428">
    <property type="entry name" value="zf-AN1"/>
    <property type="match status" value="1"/>
</dbReference>
<dbReference type="SMART" id="SM00154">
    <property type="entry name" value="ZnF_AN1"/>
    <property type="match status" value="1"/>
</dbReference>
<dbReference type="PROSITE" id="PS51039">
    <property type="entry name" value="ZF_AN1"/>
    <property type="match status" value="1"/>
</dbReference>
<organism evidence="7 8">
    <name type="scientific">Cryomyces minteri</name>
    <dbReference type="NCBI Taxonomy" id="331657"/>
    <lineage>
        <taxon>Eukaryota</taxon>
        <taxon>Fungi</taxon>
        <taxon>Dikarya</taxon>
        <taxon>Ascomycota</taxon>
        <taxon>Pezizomycotina</taxon>
        <taxon>Dothideomycetes</taxon>
        <taxon>Dothideomycetes incertae sedis</taxon>
        <taxon>Cryomyces</taxon>
    </lineage>
</organism>
<dbReference type="InterPro" id="IPR000626">
    <property type="entry name" value="Ubiquitin-like_dom"/>
</dbReference>
<accession>A0A4U0XAY7</accession>